<dbReference type="Gramene" id="TVU27186">
    <property type="protein sequence ID" value="TVU27186"/>
    <property type="gene ID" value="EJB05_29779"/>
</dbReference>
<dbReference type="AlphaFoldDB" id="A0A5J9UU77"/>
<protein>
    <submittedName>
        <fullName evidence="3">Uncharacterized protein</fullName>
    </submittedName>
</protein>
<evidence type="ECO:0000256" key="1">
    <source>
        <dbReference type="SAM" id="MobiDB-lite"/>
    </source>
</evidence>
<keyword evidence="2" id="KW-0732">Signal</keyword>
<evidence type="ECO:0000313" key="4">
    <source>
        <dbReference type="Proteomes" id="UP000324897"/>
    </source>
</evidence>
<feature type="non-terminal residue" evidence="3">
    <location>
        <position position="1"/>
    </location>
</feature>
<feature type="region of interest" description="Disordered" evidence="1">
    <location>
        <begin position="56"/>
        <end position="77"/>
    </location>
</feature>
<keyword evidence="4" id="KW-1185">Reference proteome</keyword>
<feature type="signal peptide" evidence="2">
    <location>
        <begin position="1"/>
        <end position="22"/>
    </location>
</feature>
<name>A0A5J9UU77_9POAL</name>
<evidence type="ECO:0000313" key="3">
    <source>
        <dbReference type="EMBL" id="TVU27186.1"/>
    </source>
</evidence>
<comment type="caution">
    <text evidence="3">The sequence shown here is derived from an EMBL/GenBank/DDBJ whole genome shotgun (WGS) entry which is preliminary data.</text>
</comment>
<dbReference type="Proteomes" id="UP000324897">
    <property type="component" value="Chromosome 2"/>
</dbReference>
<gene>
    <name evidence="3" type="ORF">EJB05_29779</name>
</gene>
<sequence>MATVLLFVLLILVAGPTSPAAGGPAWCNSVCPPPPCRCSTNDGDGLMPPIAARIAAMPPEEPSSAGPKKQELSTNRA</sequence>
<feature type="chain" id="PRO_5023829495" evidence="2">
    <location>
        <begin position="23"/>
        <end position="77"/>
    </location>
</feature>
<reference evidence="3 4" key="1">
    <citation type="journal article" date="2019" name="Sci. Rep.">
        <title>A high-quality genome of Eragrostis curvula grass provides insights into Poaceae evolution and supports new strategies to enhance forage quality.</title>
        <authorList>
            <person name="Carballo J."/>
            <person name="Santos B.A.C.M."/>
            <person name="Zappacosta D."/>
            <person name="Garbus I."/>
            <person name="Selva J.P."/>
            <person name="Gallo C.A."/>
            <person name="Diaz A."/>
            <person name="Albertini E."/>
            <person name="Caccamo M."/>
            <person name="Echenique V."/>
        </authorList>
    </citation>
    <scope>NUCLEOTIDE SEQUENCE [LARGE SCALE GENOMIC DNA]</scope>
    <source>
        <strain evidence="4">cv. Victoria</strain>
        <tissue evidence="3">Leaf</tissue>
    </source>
</reference>
<dbReference type="EMBL" id="RWGY01000013">
    <property type="protein sequence ID" value="TVU27186.1"/>
    <property type="molecule type" value="Genomic_DNA"/>
</dbReference>
<accession>A0A5J9UU77</accession>
<proteinExistence type="predicted"/>
<organism evidence="3 4">
    <name type="scientific">Eragrostis curvula</name>
    <name type="common">weeping love grass</name>
    <dbReference type="NCBI Taxonomy" id="38414"/>
    <lineage>
        <taxon>Eukaryota</taxon>
        <taxon>Viridiplantae</taxon>
        <taxon>Streptophyta</taxon>
        <taxon>Embryophyta</taxon>
        <taxon>Tracheophyta</taxon>
        <taxon>Spermatophyta</taxon>
        <taxon>Magnoliopsida</taxon>
        <taxon>Liliopsida</taxon>
        <taxon>Poales</taxon>
        <taxon>Poaceae</taxon>
        <taxon>PACMAD clade</taxon>
        <taxon>Chloridoideae</taxon>
        <taxon>Eragrostideae</taxon>
        <taxon>Eragrostidinae</taxon>
        <taxon>Eragrostis</taxon>
    </lineage>
</organism>
<evidence type="ECO:0000256" key="2">
    <source>
        <dbReference type="SAM" id="SignalP"/>
    </source>
</evidence>